<dbReference type="InterPro" id="IPR036397">
    <property type="entry name" value="RNaseH_sf"/>
</dbReference>
<dbReference type="InterPro" id="IPR012337">
    <property type="entry name" value="RNaseH-like_sf"/>
</dbReference>
<evidence type="ECO:0000256" key="1">
    <source>
        <dbReference type="SAM" id="MobiDB-lite"/>
    </source>
</evidence>
<dbReference type="EMBL" id="LT629971">
    <property type="protein sequence ID" value="SEH55222.1"/>
    <property type="molecule type" value="Genomic_DNA"/>
</dbReference>
<reference evidence="4" key="1">
    <citation type="submission" date="2016-10" db="EMBL/GenBank/DDBJ databases">
        <authorList>
            <person name="Varghese N."/>
            <person name="Submissions S."/>
        </authorList>
    </citation>
    <scope>NUCLEOTIDE SEQUENCE [LARGE SCALE GENOMIC DNA]</scope>
    <source>
        <strain evidence="4">DSM 45405</strain>
    </source>
</reference>
<dbReference type="SUPFAM" id="SSF53098">
    <property type="entry name" value="Ribonuclease H-like"/>
    <property type="match status" value="1"/>
</dbReference>
<accession>A0A1H6IZU1</accession>
<organism evidence="3 4">
    <name type="scientific">Mycolicibacterium rutilum</name>
    <name type="common">Mycobacterium rutilum</name>
    <dbReference type="NCBI Taxonomy" id="370526"/>
    <lineage>
        <taxon>Bacteria</taxon>
        <taxon>Bacillati</taxon>
        <taxon>Actinomycetota</taxon>
        <taxon>Actinomycetes</taxon>
        <taxon>Mycobacteriales</taxon>
        <taxon>Mycobacteriaceae</taxon>
        <taxon>Mycolicibacterium</taxon>
    </lineage>
</organism>
<dbReference type="Gene3D" id="3.30.420.10">
    <property type="entry name" value="Ribonuclease H-like superfamily/Ribonuclease H"/>
    <property type="match status" value="1"/>
</dbReference>
<keyword evidence="4" id="KW-1185">Reference proteome</keyword>
<feature type="domain" description="Integrase catalytic" evidence="2">
    <location>
        <begin position="273"/>
        <end position="448"/>
    </location>
</feature>
<gene>
    <name evidence="3" type="ORF">SAMN04489835_1327</name>
</gene>
<name>A0A1H6IZU1_MYCRU</name>
<feature type="compositionally biased region" description="Polar residues" evidence="1">
    <location>
        <begin position="263"/>
        <end position="272"/>
    </location>
</feature>
<dbReference type="OrthoDB" id="52928at2"/>
<dbReference type="InterPro" id="IPR001584">
    <property type="entry name" value="Integrase_cat-core"/>
</dbReference>
<evidence type="ECO:0000313" key="4">
    <source>
        <dbReference type="Proteomes" id="UP000182915"/>
    </source>
</evidence>
<feature type="region of interest" description="Disordered" evidence="1">
    <location>
        <begin position="247"/>
        <end position="272"/>
    </location>
</feature>
<dbReference type="AlphaFoldDB" id="A0A1H6IZU1"/>
<evidence type="ECO:0000259" key="2">
    <source>
        <dbReference type="PROSITE" id="PS50994"/>
    </source>
</evidence>
<protein>
    <submittedName>
        <fullName evidence="3">Integrase core domain-containing protein</fullName>
    </submittedName>
</protein>
<evidence type="ECO:0000313" key="3">
    <source>
        <dbReference type="EMBL" id="SEH55222.1"/>
    </source>
</evidence>
<sequence length="715" mass="81176">MNAGRTFLYEGARVLTETGAELVVRFDPTGVDLRDCLNNIRHRDWNDLPLVQNIVDGRPVAVARTLRPLWDSLDDKARERALNKLEIVLEIVTGYRDGHPELRRPGEPYPPFGPGFGVSESKRAVAMASVLIQEGRNDRKVQRRLRDGELTSVGTNESTIRNWVRSWRQKGLLGLIDGRHIRKSLSWEVIDPRYRAIAEEEFATLDGDKSNLAIQEMHRRVLVKLRNAGIDDYHAPQRTTQKFLSNLKHQRGETTRSQRTKKLQTASGSTQYPGVRPGQVVAIDVTRADNLVYDTFNGRPLSVEIITAIDVATRVVLALRVVPMSANGFEAGLLLYDVCRPFSMLVAGTTVSDWRWVGLPETVDLSSAVVKVWRQDLEVDFDTLQGEHPIPSVMPDAIHCDNAAIFTSVHFRALLRDLQIDLLLSRPGNPTDNPQVERWHETIQRGLQQIPGYKGRNVSERGRLVADEPLLTARELQLHLRKFIALDYHRHGHDGLIQPGVEAAKMCPLDLWDVMVEATGRIDVPQRHDLIYQFLPIKWGTIGPAGVEFSNLRYENPLVFEPLRYVEVGRFRERDRAAPFFYDPNDLSRIWFHDESTDRIEPIEWVGRSKADAPMTDVILDELCRKIRRRGGNHVFKRGLTTQLIINELGELTSAKSKADRRKTAAAAQRVEQSRIDHAEAEAAQERAHPVRSIAPRTVPTSSIRRAWDNLLETE</sequence>
<dbReference type="GO" id="GO:0003676">
    <property type="term" value="F:nucleic acid binding"/>
    <property type="evidence" value="ECO:0007669"/>
    <property type="project" value="InterPro"/>
</dbReference>
<dbReference type="Proteomes" id="UP000182915">
    <property type="component" value="Chromosome I"/>
</dbReference>
<dbReference type="PROSITE" id="PS50994">
    <property type="entry name" value="INTEGRASE"/>
    <property type="match status" value="1"/>
</dbReference>
<dbReference type="GO" id="GO:0015074">
    <property type="term" value="P:DNA integration"/>
    <property type="evidence" value="ECO:0007669"/>
    <property type="project" value="InterPro"/>
</dbReference>
<proteinExistence type="predicted"/>
<dbReference type="STRING" id="370526.SAMN04489835_1327"/>